<accession>A0A254TCT5</accession>
<sequence>MTNTVSICAWIALLALTALSVGFGETRLSGVVVFVPVLAATFIKGGIVIDAFMGLRRAPLMWRAIVFAWLALVIGLIAFAFRIS</sequence>
<gene>
    <name evidence="7" type="ORF">AYR66_14190</name>
</gene>
<organism evidence="7 8">
    <name type="scientific">Noviherbaspirillum denitrificans</name>
    <dbReference type="NCBI Taxonomy" id="1968433"/>
    <lineage>
        <taxon>Bacteria</taxon>
        <taxon>Pseudomonadati</taxon>
        <taxon>Pseudomonadota</taxon>
        <taxon>Betaproteobacteria</taxon>
        <taxon>Burkholderiales</taxon>
        <taxon>Oxalobacteraceae</taxon>
        <taxon>Noviherbaspirillum</taxon>
    </lineage>
</organism>
<proteinExistence type="predicted"/>
<evidence type="ECO:0000256" key="3">
    <source>
        <dbReference type="ARBA" id="ARBA00022692"/>
    </source>
</evidence>
<protein>
    <recommendedName>
        <fullName evidence="9">Cytochrome C oxidase subunit IV</fullName>
    </recommendedName>
</protein>
<feature type="transmembrane region" description="Helical" evidence="6">
    <location>
        <begin position="60"/>
        <end position="81"/>
    </location>
</feature>
<dbReference type="OrthoDB" id="8565734at2"/>
<name>A0A254TCT5_9BURK</name>
<keyword evidence="5 6" id="KW-0472">Membrane</keyword>
<comment type="caution">
    <text evidence="7">The sequence shown here is derived from an EMBL/GenBank/DDBJ whole genome shotgun (WGS) entry which is preliminary data.</text>
</comment>
<evidence type="ECO:0008006" key="9">
    <source>
        <dbReference type="Google" id="ProtNLM"/>
    </source>
</evidence>
<evidence type="ECO:0000256" key="2">
    <source>
        <dbReference type="ARBA" id="ARBA00022475"/>
    </source>
</evidence>
<dbReference type="InterPro" id="IPR005171">
    <property type="entry name" value="Cyt_c_oxidase_su4_prok"/>
</dbReference>
<evidence type="ECO:0000256" key="5">
    <source>
        <dbReference type="ARBA" id="ARBA00023136"/>
    </source>
</evidence>
<evidence type="ECO:0000256" key="4">
    <source>
        <dbReference type="ARBA" id="ARBA00022989"/>
    </source>
</evidence>
<dbReference type="Proteomes" id="UP000197535">
    <property type="component" value="Unassembled WGS sequence"/>
</dbReference>
<evidence type="ECO:0000256" key="1">
    <source>
        <dbReference type="ARBA" id="ARBA00004651"/>
    </source>
</evidence>
<feature type="transmembrane region" description="Helical" evidence="6">
    <location>
        <begin position="30"/>
        <end position="53"/>
    </location>
</feature>
<reference evidence="7 8" key="1">
    <citation type="submission" date="2016-02" db="EMBL/GenBank/DDBJ databases">
        <authorList>
            <person name="Wen L."/>
            <person name="He K."/>
            <person name="Yang H."/>
        </authorList>
    </citation>
    <scope>NUCLEOTIDE SEQUENCE [LARGE SCALE GENOMIC DNA]</scope>
    <source>
        <strain evidence="7 8">TSA40</strain>
    </source>
</reference>
<dbReference type="RefSeq" id="WP_088707349.1">
    <property type="nucleotide sequence ID" value="NZ_LSTO01000001.1"/>
</dbReference>
<keyword evidence="4 6" id="KW-1133">Transmembrane helix</keyword>
<dbReference type="GO" id="GO:0005886">
    <property type="term" value="C:plasma membrane"/>
    <property type="evidence" value="ECO:0007669"/>
    <property type="project" value="UniProtKB-SubCell"/>
</dbReference>
<evidence type="ECO:0000256" key="6">
    <source>
        <dbReference type="SAM" id="Phobius"/>
    </source>
</evidence>
<keyword evidence="2" id="KW-1003">Cell membrane</keyword>
<dbReference type="Pfam" id="PF03626">
    <property type="entry name" value="COX4_pro"/>
    <property type="match status" value="1"/>
</dbReference>
<keyword evidence="3 6" id="KW-0812">Transmembrane</keyword>
<evidence type="ECO:0000313" key="8">
    <source>
        <dbReference type="Proteomes" id="UP000197535"/>
    </source>
</evidence>
<keyword evidence="8" id="KW-1185">Reference proteome</keyword>
<evidence type="ECO:0000313" key="7">
    <source>
        <dbReference type="EMBL" id="OWW20466.1"/>
    </source>
</evidence>
<dbReference type="AlphaFoldDB" id="A0A254TCT5"/>
<dbReference type="EMBL" id="LSTO01000001">
    <property type="protein sequence ID" value="OWW20466.1"/>
    <property type="molecule type" value="Genomic_DNA"/>
</dbReference>
<comment type="subcellular location">
    <subcellularLocation>
        <location evidence="1">Cell membrane</location>
        <topology evidence="1">Multi-pass membrane protein</topology>
    </subcellularLocation>
</comment>